<dbReference type="InterPro" id="IPR001279">
    <property type="entry name" value="Metallo-B-lactamas"/>
</dbReference>
<accession>A0A2S7STN6</accession>
<dbReference type="GO" id="GO:0016787">
    <property type="term" value="F:hydrolase activity"/>
    <property type="evidence" value="ECO:0007669"/>
    <property type="project" value="UniProtKB-KW"/>
</dbReference>
<keyword evidence="3 6" id="KW-0378">Hydrolase</keyword>
<evidence type="ECO:0000256" key="1">
    <source>
        <dbReference type="ARBA" id="ARBA00007749"/>
    </source>
</evidence>
<feature type="domain" description="Metallo-beta-lactamase" evidence="5">
    <location>
        <begin position="41"/>
        <end position="239"/>
    </location>
</feature>
<evidence type="ECO:0000256" key="2">
    <source>
        <dbReference type="ARBA" id="ARBA00022723"/>
    </source>
</evidence>
<dbReference type="SUPFAM" id="SSF56281">
    <property type="entry name" value="Metallo-hydrolase/oxidoreductase"/>
    <property type="match status" value="1"/>
</dbReference>
<keyword evidence="4" id="KW-0862">Zinc</keyword>
<organism evidence="6 7">
    <name type="scientific">Flavipsychrobacter stenotrophus</name>
    <dbReference type="NCBI Taxonomy" id="2077091"/>
    <lineage>
        <taxon>Bacteria</taxon>
        <taxon>Pseudomonadati</taxon>
        <taxon>Bacteroidota</taxon>
        <taxon>Chitinophagia</taxon>
        <taxon>Chitinophagales</taxon>
        <taxon>Chitinophagaceae</taxon>
        <taxon>Flavipsychrobacter</taxon>
    </lineage>
</organism>
<comment type="similarity">
    <text evidence="1">Belongs to the metallo-beta-lactamase superfamily.</text>
</comment>
<evidence type="ECO:0000256" key="3">
    <source>
        <dbReference type="ARBA" id="ARBA00022801"/>
    </source>
</evidence>
<sequence length="248" mass="28268">MATIFPLSEGHFTIGRDKQFIPFDLENDILNERPTGSLLVEVQPFLVITDKDVIVLDTGLGFKNSKGTLMIHENLYARGYGPGDVTKVLLSHLHKDHAGCMTYKDEQGNNVPTFPDADYYIYSPEANFAIKTGTPSYYPQDIEPIMTTDRVKWLEGETGMIDGYISFRHSGGHCPEHIVYIIDDGTDKVFFGGDEAPQLKQMKMKYVAKYDYDGKRAMMLREEYAEEGRREGWQFLFYHDVKTPVAKL</sequence>
<reference evidence="6 7" key="1">
    <citation type="submission" date="2018-01" db="EMBL/GenBank/DDBJ databases">
        <title>A novel member of the phylum Bacteroidetes isolated from glacier ice.</title>
        <authorList>
            <person name="Liu Q."/>
            <person name="Xin Y.-H."/>
        </authorList>
    </citation>
    <scope>NUCLEOTIDE SEQUENCE [LARGE SCALE GENOMIC DNA]</scope>
    <source>
        <strain evidence="6 7">RB1R16</strain>
    </source>
</reference>
<dbReference type="GO" id="GO:0046872">
    <property type="term" value="F:metal ion binding"/>
    <property type="evidence" value="ECO:0007669"/>
    <property type="project" value="UniProtKB-KW"/>
</dbReference>
<keyword evidence="7" id="KW-1185">Reference proteome</keyword>
<name>A0A2S7STN6_9BACT</name>
<dbReference type="Proteomes" id="UP000239872">
    <property type="component" value="Unassembled WGS sequence"/>
</dbReference>
<dbReference type="InterPro" id="IPR051013">
    <property type="entry name" value="MBL_superfamily_lactonases"/>
</dbReference>
<dbReference type="InterPro" id="IPR036866">
    <property type="entry name" value="RibonucZ/Hydroxyglut_hydro"/>
</dbReference>
<protein>
    <submittedName>
        <fullName evidence="6">MBL fold metallo-hydrolase</fullName>
    </submittedName>
</protein>
<dbReference type="OrthoDB" id="9802897at2"/>
<evidence type="ECO:0000256" key="4">
    <source>
        <dbReference type="ARBA" id="ARBA00022833"/>
    </source>
</evidence>
<dbReference type="SMART" id="SM00849">
    <property type="entry name" value="Lactamase_B"/>
    <property type="match status" value="1"/>
</dbReference>
<dbReference type="Gene3D" id="3.60.15.10">
    <property type="entry name" value="Ribonuclease Z/Hydroxyacylglutathione hydrolase-like"/>
    <property type="match status" value="1"/>
</dbReference>
<keyword evidence="2" id="KW-0479">Metal-binding</keyword>
<dbReference type="PANTHER" id="PTHR42978">
    <property type="entry name" value="QUORUM-QUENCHING LACTONASE YTNP-RELATED-RELATED"/>
    <property type="match status" value="1"/>
</dbReference>
<dbReference type="EMBL" id="PPSL01000004">
    <property type="protein sequence ID" value="PQJ10292.1"/>
    <property type="molecule type" value="Genomic_DNA"/>
</dbReference>
<evidence type="ECO:0000259" key="5">
    <source>
        <dbReference type="SMART" id="SM00849"/>
    </source>
</evidence>
<gene>
    <name evidence="6" type="ORF">CJD36_016550</name>
</gene>
<proteinExistence type="inferred from homology"/>
<comment type="caution">
    <text evidence="6">The sequence shown here is derived from an EMBL/GenBank/DDBJ whole genome shotgun (WGS) entry which is preliminary data.</text>
</comment>
<evidence type="ECO:0000313" key="6">
    <source>
        <dbReference type="EMBL" id="PQJ10292.1"/>
    </source>
</evidence>
<dbReference type="RefSeq" id="WP_105040301.1">
    <property type="nucleotide sequence ID" value="NZ_PPSL01000004.1"/>
</dbReference>
<dbReference type="AlphaFoldDB" id="A0A2S7STN6"/>
<evidence type="ECO:0000313" key="7">
    <source>
        <dbReference type="Proteomes" id="UP000239872"/>
    </source>
</evidence>
<dbReference type="Pfam" id="PF00753">
    <property type="entry name" value="Lactamase_B"/>
    <property type="match status" value="1"/>
</dbReference>